<gene>
    <name evidence="1" type="ORF">E2605_18525</name>
</gene>
<name>A0A4Y8KV55_9BACT</name>
<protein>
    <submittedName>
        <fullName evidence="1">Uncharacterized protein</fullName>
    </submittedName>
</protein>
<dbReference type="Proteomes" id="UP000297861">
    <property type="component" value="Unassembled WGS sequence"/>
</dbReference>
<dbReference type="RefSeq" id="WP_134437515.1">
    <property type="nucleotide sequence ID" value="NZ_SOML01000017.1"/>
</dbReference>
<accession>A0A4Y8KV55</accession>
<dbReference type="AlphaFoldDB" id="A0A4Y8KV55"/>
<reference evidence="1 2" key="1">
    <citation type="submission" date="2019-03" db="EMBL/GenBank/DDBJ databases">
        <title>San Antonio Military Medical Center submission to MRSN (WRAIR), pending publication.</title>
        <authorList>
            <person name="Blyth D.M."/>
            <person name="Mccarthy S.L."/>
            <person name="Schall S.E."/>
            <person name="Stam J.A."/>
            <person name="Ong A.C."/>
            <person name="Mcgann P.T."/>
        </authorList>
    </citation>
    <scope>NUCLEOTIDE SEQUENCE [LARGE SCALE GENOMIC DNA]</scope>
    <source>
        <strain evidence="1 2">MRSN571793</strain>
    </source>
</reference>
<evidence type="ECO:0000313" key="2">
    <source>
        <dbReference type="Proteomes" id="UP000297861"/>
    </source>
</evidence>
<organism evidence="1 2">
    <name type="scientific">Dysgonomonas capnocytophagoides</name>
    <dbReference type="NCBI Taxonomy" id="45254"/>
    <lineage>
        <taxon>Bacteria</taxon>
        <taxon>Pseudomonadati</taxon>
        <taxon>Bacteroidota</taxon>
        <taxon>Bacteroidia</taxon>
        <taxon>Bacteroidales</taxon>
        <taxon>Dysgonomonadaceae</taxon>
        <taxon>Dysgonomonas</taxon>
    </lineage>
</organism>
<proteinExistence type="predicted"/>
<keyword evidence="2" id="KW-1185">Reference proteome</keyword>
<evidence type="ECO:0000313" key="1">
    <source>
        <dbReference type="EMBL" id="TFD92557.1"/>
    </source>
</evidence>
<sequence>MSYTITQRPDPISLTSTIKDYIIESDEVLKFKVVSGSETILNESYTPDSKSLIYIKDLGKVFAHYLTGIVGFTSPSFTQDGLLKSFRVFINEVEIDNLDVLKCRAYTNITADKYMNGDTFLNLLFSKKVTTIDAKEYLSCRMGGIDDYLYLGITTYENGEYKHSEFIPGNNFLNRDIITADISFNKVMSFFPNIDTESVVSYRVKRNSTFLAYMVDRTPYQQVYHFLYKNSFDCPETLITRGDIIRKGVPKFETGKRDNISFKYGITREDTFEVSSGKIFSMNDYIRLKEMIDSEETYIRFNGEYIQILIAEESSTIYSTKGKLQPISFTFTFADPNMNNRIIGEAFKQWILEKGTWDDNGAWLDDGHWNDDPI</sequence>
<dbReference type="EMBL" id="SOML01000017">
    <property type="protein sequence ID" value="TFD92557.1"/>
    <property type="molecule type" value="Genomic_DNA"/>
</dbReference>
<comment type="caution">
    <text evidence="1">The sequence shown here is derived from an EMBL/GenBank/DDBJ whole genome shotgun (WGS) entry which is preliminary data.</text>
</comment>